<evidence type="ECO:0000256" key="1">
    <source>
        <dbReference type="SAM" id="MobiDB-lite"/>
    </source>
</evidence>
<protein>
    <submittedName>
        <fullName evidence="2">Uncharacterized protein</fullName>
    </submittedName>
</protein>
<accession>A0A0A9DPS8</accession>
<feature type="region of interest" description="Disordered" evidence="1">
    <location>
        <begin position="1"/>
        <end position="104"/>
    </location>
</feature>
<name>A0A0A9DPS8_ARUDO</name>
<sequence>MHRSMRKRRRSAVKRNHGVLNAAAPQRCRSSLSRQWSSSLGHGAPPPRISSNYSPPVAWDHHQKTVSQTTEEEMETEMKTKRKISTRPAPMEEEANCSIRHGEL</sequence>
<evidence type="ECO:0000313" key="2">
    <source>
        <dbReference type="EMBL" id="JAD87630.1"/>
    </source>
</evidence>
<feature type="compositionally biased region" description="Low complexity" evidence="1">
    <location>
        <begin position="26"/>
        <end position="40"/>
    </location>
</feature>
<dbReference type="AlphaFoldDB" id="A0A0A9DPS8"/>
<dbReference type="EMBL" id="GBRH01210265">
    <property type="protein sequence ID" value="JAD87630.1"/>
    <property type="molecule type" value="Transcribed_RNA"/>
</dbReference>
<reference evidence="2" key="1">
    <citation type="submission" date="2014-09" db="EMBL/GenBank/DDBJ databases">
        <authorList>
            <person name="Magalhaes I.L.F."/>
            <person name="Oliveira U."/>
            <person name="Santos F.R."/>
            <person name="Vidigal T.H.D.A."/>
            <person name="Brescovit A.D."/>
            <person name="Santos A.J."/>
        </authorList>
    </citation>
    <scope>NUCLEOTIDE SEQUENCE</scope>
    <source>
        <tissue evidence="2">Shoot tissue taken approximately 20 cm above the soil surface</tissue>
    </source>
</reference>
<reference evidence="2" key="2">
    <citation type="journal article" date="2015" name="Data Brief">
        <title>Shoot transcriptome of the giant reed, Arundo donax.</title>
        <authorList>
            <person name="Barrero R.A."/>
            <person name="Guerrero F.D."/>
            <person name="Moolhuijzen P."/>
            <person name="Goolsby J.A."/>
            <person name="Tidwell J."/>
            <person name="Bellgard S.E."/>
            <person name="Bellgard M.I."/>
        </authorList>
    </citation>
    <scope>NUCLEOTIDE SEQUENCE</scope>
    <source>
        <tissue evidence="2">Shoot tissue taken approximately 20 cm above the soil surface</tissue>
    </source>
</reference>
<feature type="compositionally biased region" description="Basic residues" evidence="1">
    <location>
        <begin position="1"/>
        <end position="17"/>
    </location>
</feature>
<organism evidence="2">
    <name type="scientific">Arundo donax</name>
    <name type="common">Giant reed</name>
    <name type="synonym">Donax arundinaceus</name>
    <dbReference type="NCBI Taxonomy" id="35708"/>
    <lineage>
        <taxon>Eukaryota</taxon>
        <taxon>Viridiplantae</taxon>
        <taxon>Streptophyta</taxon>
        <taxon>Embryophyta</taxon>
        <taxon>Tracheophyta</taxon>
        <taxon>Spermatophyta</taxon>
        <taxon>Magnoliopsida</taxon>
        <taxon>Liliopsida</taxon>
        <taxon>Poales</taxon>
        <taxon>Poaceae</taxon>
        <taxon>PACMAD clade</taxon>
        <taxon>Arundinoideae</taxon>
        <taxon>Arundineae</taxon>
        <taxon>Arundo</taxon>
    </lineage>
</organism>
<proteinExistence type="predicted"/>